<dbReference type="Gene3D" id="3.20.20.70">
    <property type="entry name" value="Aldolase class I"/>
    <property type="match status" value="1"/>
</dbReference>
<dbReference type="OrthoDB" id="3169239at2"/>
<dbReference type="SUPFAM" id="SSF51905">
    <property type="entry name" value="FAD/NAD(P)-binding domain"/>
    <property type="match status" value="1"/>
</dbReference>
<dbReference type="Pfam" id="PF00724">
    <property type="entry name" value="Oxidored_FMN"/>
    <property type="match status" value="1"/>
</dbReference>
<dbReference type="InterPro" id="IPR013785">
    <property type="entry name" value="Aldolase_TIM"/>
</dbReference>
<evidence type="ECO:0000313" key="13">
    <source>
        <dbReference type="Proteomes" id="UP000326553"/>
    </source>
</evidence>
<dbReference type="FunFam" id="3.20.20.70:FF:000082">
    <property type="entry name" value="NADPH-dependent 2,4-dienoyl-CoA reductase"/>
    <property type="match status" value="1"/>
</dbReference>
<dbReference type="GO" id="GO:0008670">
    <property type="term" value="F:2,4-dienoyl-CoA reductase (NADPH) activity"/>
    <property type="evidence" value="ECO:0007669"/>
    <property type="project" value="TreeGrafter"/>
</dbReference>
<dbReference type="InterPro" id="IPR051793">
    <property type="entry name" value="NADH:flavin_oxidoreductase"/>
</dbReference>
<evidence type="ECO:0000313" key="12">
    <source>
        <dbReference type="EMBL" id="QEV16753.1"/>
    </source>
</evidence>
<dbReference type="EMBL" id="CP023695">
    <property type="protein sequence ID" value="QEV16753.1"/>
    <property type="molecule type" value="Genomic_DNA"/>
</dbReference>
<dbReference type="GO" id="GO:0010181">
    <property type="term" value="F:FMN binding"/>
    <property type="evidence" value="ECO:0007669"/>
    <property type="project" value="InterPro"/>
</dbReference>
<evidence type="ECO:0000256" key="2">
    <source>
        <dbReference type="ARBA" id="ARBA00001966"/>
    </source>
</evidence>
<keyword evidence="6" id="KW-0479">Metal-binding</keyword>
<keyword evidence="9" id="KW-0411">Iron-sulfur</keyword>
<comment type="similarity">
    <text evidence="3">In the N-terminal section; belongs to the NADH:flavin oxidoreductase/NADH oxidase family.</text>
</comment>
<dbReference type="GO" id="GO:0033543">
    <property type="term" value="P:fatty acid beta-oxidation, unsaturated, even number, reductase/isomerase pathway"/>
    <property type="evidence" value="ECO:0007669"/>
    <property type="project" value="TreeGrafter"/>
</dbReference>
<dbReference type="Proteomes" id="UP000326553">
    <property type="component" value="Chromosome"/>
</dbReference>
<dbReference type="InterPro" id="IPR023753">
    <property type="entry name" value="FAD/NAD-binding_dom"/>
</dbReference>
<evidence type="ECO:0000256" key="9">
    <source>
        <dbReference type="ARBA" id="ARBA00023014"/>
    </source>
</evidence>
<comment type="cofactor">
    <cofactor evidence="2">
        <name>[4Fe-4S] cluster</name>
        <dbReference type="ChEBI" id="CHEBI:49883"/>
    </cofactor>
</comment>
<evidence type="ECO:0000259" key="10">
    <source>
        <dbReference type="Pfam" id="PF00724"/>
    </source>
</evidence>
<dbReference type="Gene3D" id="3.50.50.60">
    <property type="entry name" value="FAD/NAD(P)-binding domain"/>
    <property type="match status" value="1"/>
</dbReference>
<dbReference type="KEGG" id="salw:CP975_03890"/>
<evidence type="ECO:0000256" key="6">
    <source>
        <dbReference type="ARBA" id="ARBA00022723"/>
    </source>
</evidence>
<name>A0A5J6HEA8_STRAD</name>
<dbReference type="Pfam" id="PF07992">
    <property type="entry name" value="Pyr_redox_2"/>
    <property type="match status" value="1"/>
</dbReference>
<dbReference type="SUPFAM" id="SSF51971">
    <property type="entry name" value="Nucleotide-binding domain"/>
    <property type="match status" value="1"/>
</dbReference>
<dbReference type="AlphaFoldDB" id="A0A5J6HEA8"/>
<evidence type="ECO:0000256" key="4">
    <source>
        <dbReference type="ARBA" id="ARBA00022630"/>
    </source>
</evidence>
<evidence type="ECO:0000256" key="1">
    <source>
        <dbReference type="ARBA" id="ARBA00001917"/>
    </source>
</evidence>
<keyword evidence="7" id="KW-0560">Oxidoreductase</keyword>
<keyword evidence="5" id="KW-0288">FMN</keyword>
<dbReference type="RefSeq" id="WP_150476574.1">
    <property type="nucleotide sequence ID" value="NZ_CP023695.1"/>
</dbReference>
<keyword evidence="13" id="KW-1185">Reference proteome</keyword>
<evidence type="ECO:0000256" key="7">
    <source>
        <dbReference type="ARBA" id="ARBA00023002"/>
    </source>
</evidence>
<evidence type="ECO:0000259" key="11">
    <source>
        <dbReference type="Pfam" id="PF07992"/>
    </source>
</evidence>
<dbReference type="CDD" id="cd02930">
    <property type="entry name" value="DCR_FMN"/>
    <property type="match status" value="1"/>
</dbReference>
<gene>
    <name evidence="12" type="ORF">CP975_03890</name>
</gene>
<feature type="domain" description="NADH:flavin oxidoreductase/NADH oxidase N-terminal" evidence="10">
    <location>
        <begin position="7"/>
        <end position="330"/>
    </location>
</feature>
<evidence type="ECO:0000256" key="8">
    <source>
        <dbReference type="ARBA" id="ARBA00023004"/>
    </source>
</evidence>
<dbReference type="Gene3D" id="3.40.50.720">
    <property type="entry name" value="NAD(P)-binding Rossmann-like Domain"/>
    <property type="match status" value="1"/>
</dbReference>
<evidence type="ECO:0000256" key="3">
    <source>
        <dbReference type="ARBA" id="ARBA00011048"/>
    </source>
</evidence>
<accession>A0A5J6HEA8</accession>
<comment type="cofactor">
    <cofactor evidence="1">
        <name>FMN</name>
        <dbReference type="ChEBI" id="CHEBI:58210"/>
    </cofactor>
</comment>
<proteinExistence type="inferred from homology"/>
<keyword evidence="4" id="KW-0285">Flavoprotein</keyword>
<dbReference type="GO" id="GO:0051536">
    <property type="term" value="F:iron-sulfur cluster binding"/>
    <property type="evidence" value="ECO:0007669"/>
    <property type="project" value="UniProtKB-KW"/>
</dbReference>
<dbReference type="InterPro" id="IPR001155">
    <property type="entry name" value="OxRdtase_FMN_N"/>
</dbReference>
<protein>
    <submittedName>
        <fullName evidence="12">NADPH-dependent 2,4-dienoyl-CoA reductase</fullName>
    </submittedName>
</protein>
<dbReference type="PRINTS" id="PR00411">
    <property type="entry name" value="PNDRDTASEI"/>
</dbReference>
<dbReference type="SUPFAM" id="SSF51395">
    <property type="entry name" value="FMN-linked oxidoreductases"/>
    <property type="match status" value="1"/>
</dbReference>
<dbReference type="PANTHER" id="PTHR42917">
    <property type="entry name" value="2,4-DIENOYL-COA REDUCTASE"/>
    <property type="match status" value="1"/>
</dbReference>
<feature type="domain" description="FAD/NAD(P)-binding" evidence="11">
    <location>
        <begin position="377"/>
        <end position="635"/>
    </location>
</feature>
<evidence type="ECO:0000256" key="5">
    <source>
        <dbReference type="ARBA" id="ARBA00022643"/>
    </source>
</evidence>
<dbReference type="PANTHER" id="PTHR42917:SF2">
    <property type="entry name" value="2,4-DIENOYL-COA REDUCTASE [(2E)-ENOYL-COA-PRODUCING]"/>
    <property type="match status" value="1"/>
</dbReference>
<dbReference type="PRINTS" id="PR00368">
    <property type="entry name" value="FADPNR"/>
</dbReference>
<dbReference type="InterPro" id="IPR036188">
    <property type="entry name" value="FAD/NAD-bd_sf"/>
</dbReference>
<reference evidence="12 13" key="1">
    <citation type="submission" date="2017-09" db="EMBL/GenBank/DDBJ databases">
        <authorList>
            <person name="Lee N."/>
            <person name="Cho B.-K."/>
        </authorList>
    </citation>
    <scope>NUCLEOTIDE SEQUENCE [LARGE SCALE GENOMIC DNA]</scope>
    <source>
        <strain evidence="12 13">ATCC 12461</strain>
    </source>
</reference>
<dbReference type="GO" id="GO:0046872">
    <property type="term" value="F:metal ion binding"/>
    <property type="evidence" value="ECO:0007669"/>
    <property type="project" value="UniProtKB-KW"/>
</dbReference>
<organism evidence="12 13">
    <name type="scientific">Streptomyces alboniger</name>
    <dbReference type="NCBI Taxonomy" id="132473"/>
    <lineage>
        <taxon>Bacteria</taxon>
        <taxon>Bacillati</taxon>
        <taxon>Actinomycetota</taxon>
        <taxon>Actinomycetes</taxon>
        <taxon>Kitasatosporales</taxon>
        <taxon>Streptomycetaceae</taxon>
        <taxon>Streptomyces</taxon>
        <taxon>Streptomyces aurantiacus group</taxon>
    </lineage>
</organism>
<keyword evidence="8" id="KW-0408">Iron</keyword>
<sequence length="673" mass="71887">MSRYPNLLNPLDLGFTTLPNRVLMGSMHVGLEEAPNGFARMAEFYATRARGGVGLIVTGGIAPNDAGRPYPGGARMTTEAEAAQHAGVTAAVHAEGGRIAMQILHFGRYAYHPDLVAPSAIQAPISPSVPRALTDNEVEQTIEDFVRAAGLAKLAGYDGVEIMGSEGYLINEFIAAPTNQRTDRWGGAYENRIRFPVEIVRRTRERVGADFIIIYRLSMLDLVPGGSTLDEVVQLAKEIEAAGATIINTGIGWHEARIPTIATSVPRGAYAFVTKKLMGEVSVPLVTTNRINTPEIAEQLLADGAADMVSLARPLLADPDFVAKAEAERSEAINTCIGCNQACLDHTFNLQITSCLVNPRACHETELVLAPTRTKKRLAVVGAGPAGLAFAVSAAERGHDVTLFDAASEIGGQLNVARKVPGKEEFDETLRYYRTQLELRGVSVELNTVVTAEQLKEAAYDEVVVATGVTPRTPEIPGIDHPSVVGYLDVLRDGAPVGERVAIIGAGGIGFDVAEYLTDGGEKASLDPATYFRQWGVDMDYRERGGLTRPERPAPPRTVHLLQRKTSKVGQGLGKTTGWIHRTELRHRGVTMVAGASYDLIDDAGLHITVDGESSVIPVDTVVLCTGQEPRRGLYDELLAAGCGAHLIGGADVAAELDAKRAIKQGTELAAAL</sequence>